<dbReference type="GO" id="GO:0008381">
    <property type="term" value="F:mechanosensitive monoatomic ion channel activity"/>
    <property type="evidence" value="ECO:0007669"/>
    <property type="project" value="TreeGrafter"/>
</dbReference>
<sequence length="661" mass="76698">MTQREEVVLDFEDNNGRSNSKDENSASKGVVNGQSDKLRQDLQEKRRGSESTRKKKQDQQKTEESHLQTSHSQESVVRSSSNNSTPRYSWKSSISRTKSRLIDPPEESCPNSESSEQKAAENDDSVEDMPEIYKKTRFSAFSLLQWLCLALIIVALLSNIWISCLQKLKLCGLPLWEWETMILVILCGRLLSGWIIKLIVFFVERNFILRKRVLYFVYGLKHSVKNCVWLGLVLLVWHFLLVNAVKKKVNDRILSCVTKVVVCLFIGTLLWLLKTILVKVFALHFHVKTFFERIREALFSQYVIETLSCDRLREEEEEEEGEDRSVGRVLCNKKKKQDEEMSIEQLRRLNKRNISAWNMKRMINIVMHGSFTTLDERILCSDVEDEPLLQLRTENQAKIAAQKIFHSVAQPGSQCIFLQDVMQFMRRDEALKSMDLLGAACAEHGISMSSLRDWMVNAFRERRALALSLKDTKTAVDDLHNMLNMIVGIVILIVWLAILGTPILHFLVFMGSQLLLAVFVFGNSCRTVFEAIIFLFVMHPFDVGDRCEVDGIQMVVEEMNILTTVFLKYIERKNEHWHAAPMVIMKDVEELNKVNMSVWLTHKMNYQDMKERWNRRAELIEEMIKVLKELDIEYRLLPFDVNLTNQPSLLSNWKTCVTSLS</sequence>
<evidence type="ECO:0000313" key="8">
    <source>
        <dbReference type="Proteomes" id="UP000743370"/>
    </source>
</evidence>
<dbReference type="SUPFAM" id="SSF50182">
    <property type="entry name" value="Sm-like ribonucleoproteins"/>
    <property type="match status" value="1"/>
</dbReference>
<feature type="compositionally biased region" description="Low complexity" evidence="3">
    <location>
        <begin position="70"/>
        <end position="84"/>
    </location>
</feature>
<evidence type="ECO:0000313" key="5">
    <source>
        <dbReference type="EMBL" id="KAG2400743.1"/>
    </source>
</evidence>
<evidence type="ECO:0000256" key="3">
    <source>
        <dbReference type="SAM" id="MobiDB-lite"/>
    </source>
</evidence>
<dbReference type="EMBL" id="JABFOF010000004">
    <property type="protein sequence ID" value="KAG2400743.1"/>
    <property type="molecule type" value="Genomic_DNA"/>
</dbReference>
<feature type="region of interest" description="Disordered" evidence="3">
    <location>
        <begin position="1"/>
        <end position="126"/>
    </location>
</feature>
<name>A0A0L9V9M5_PHAAN</name>
<dbReference type="InterPro" id="IPR010920">
    <property type="entry name" value="LSM_dom_sf"/>
</dbReference>
<reference evidence="7" key="1">
    <citation type="journal article" date="2015" name="Proc. Natl. Acad. Sci. U.S.A.">
        <title>Genome sequencing of adzuki bean (Vigna angularis) provides insight into high starch and low fat accumulation and domestication.</title>
        <authorList>
            <person name="Yang K."/>
            <person name="Tian Z."/>
            <person name="Chen C."/>
            <person name="Luo L."/>
            <person name="Zhao B."/>
            <person name="Wang Z."/>
            <person name="Yu L."/>
            <person name="Li Y."/>
            <person name="Sun Y."/>
            <person name="Li W."/>
            <person name="Chen Y."/>
            <person name="Li Y."/>
            <person name="Zhang Y."/>
            <person name="Ai D."/>
            <person name="Zhao J."/>
            <person name="Shang C."/>
            <person name="Ma Y."/>
            <person name="Wu B."/>
            <person name="Wang M."/>
            <person name="Gao L."/>
            <person name="Sun D."/>
            <person name="Zhang P."/>
            <person name="Guo F."/>
            <person name="Wang W."/>
            <person name="Li Y."/>
            <person name="Wang J."/>
            <person name="Varshney R.K."/>
            <person name="Wang J."/>
            <person name="Ling H.Q."/>
            <person name="Wan P."/>
        </authorList>
    </citation>
    <scope>NUCLEOTIDE SEQUENCE</scope>
    <source>
        <strain evidence="7">cv. Jingnong 6</strain>
    </source>
</reference>
<evidence type="ECO:0000256" key="4">
    <source>
        <dbReference type="SAM" id="Phobius"/>
    </source>
</evidence>
<keyword evidence="4" id="KW-0812">Transmembrane</keyword>
<dbReference type="Proteomes" id="UP000053144">
    <property type="component" value="Chromosome 9"/>
</dbReference>
<proteinExistence type="inferred from homology"/>
<dbReference type="STRING" id="3914.A0A0L9V9M5"/>
<dbReference type="InterPro" id="IPR016688">
    <property type="entry name" value="MscS-like_plants/fungi"/>
</dbReference>
<dbReference type="GO" id="GO:0006820">
    <property type="term" value="P:monoatomic anion transport"/>
    <property type="evidence" value="ECO:0007669"/>
    <property type="project" value="TreeGrafter"/>
</dbReference>
<evidence type="ECO:0000256" key="2">
    <source>
        <dbReference type="ARBA" id="ARBA00008017"/>
    </source>
</evidence>
<evidence type="ECO:0000313" key="7">
    <source>
        <dbReference type="Proteomes" id="UP000053144"/>
    </source>
</evidence>
<dbReference type="PIRSF" id="PIRSF017209">
    <property type="entry name" value="Memb_At2g17000_prd"/>
    <property type="match status" value="1"/>
</dbReference>
<comment type="subcellular location">
    <subcellularLocation>
        <location evidence="1">Membrane</location>
        <topology evidence="1">Multi-pass membrane protein</topology>
    </subcellularLocation>
</comment>
<dbReference type="EMBL" id="CM003379">
    <property type="protein sequence ID" value="KOM51698.1"/>
    <property type="molecule type" value="Genomic_DNA"/>
</dbReference>
<keyword evidence="4" id="KW-0472">Membrane</keyword>
<feature type="transmembrane region" description="Helical" evidence="4">
    <location>
        <begin position="143"/>
        <end position="162"/>
    </location>
</feature>
<dbReference type="Gramene" id="KOM51698">
    <property type="protein sequence ID" value="KOM51698"/>
    <property type="gene ID" value="LR48_Vigan09g035700"/>
</dbReference>
<feature type="transmembrane region" description="Helical" evidence="4">
    <location>
        <begin position="182"/>
        <end position="203"/>
    </location>
</feature>
<feature type="transmembrane region" description="Helical" evidence="4">
    <location>
        <begin position="483"/>
        <end position="508"/>
    </location>
</feature>
<protein>
    <submittedName>
        <fullName evidence="5">Mechanosensitive channel of small conductance-like 6 MscS-Like protein</fullName>
    </submittedName>
</protein>
<accession>A0A0L9V9M5</accession>
<organism evidence="6 7">
    <name type="scientific">Phaseolus angularis</name>
    <name type="common">Azuki bean</name>
    <name type="synonym">Vigna angularis</name>
    <dbReference type="NCBI Taxonomy" id="3914"/>
    <lineage>
        <taxon>Eukaryota</taxon>
        <taxon>Viridiplantae</taxon>
        <taxon>Streptophyta</taxon>
        <taxon>Embryophyta</taxon>
        <taxon>Tracheophyta</taxon>
        <taxon>Spermatophyta</taxon>
        <taxon>Magnoliopsida</taxon>
        <taxon>eudicotyledons</taxon>
        <taxon>Gunneridae</taxon>
        <taxon>Pentapetalae</taxon>
        <taxon>rosids</taxon>
        <taxon>fabids</taxon>
        <taxon>Fabales</taxon>
        <taxon>Fabaceae</taxon>
        <taxon>Papilionoideae</taxon>
        <taxon>50 kb inversion clade</taxon>
        <taxon>NPAAA clade</taxon>
        <taxon>indigoferoid/millettioid clade</taxon>
        <taxon>Phaseoleae</taxon>
        <taxon>Vigna</taxon>
    </lineage>
</organism>
<feature type="compositionally biased region" description="Polar residues" evidence="3">
    <location>
        <begin position="85"/>
        <end position="96"/>
    </location>
</feature>
<dbReference type="PANTHER" id="PTHR31618">
    <property type="entry name" value="MECHANOSENSITIVE ION CHANNEL PROTEIN 5"/>
    <property type="match status" value="1"/>
</dbReference>
<feature type="transmembrane region" description="Helical" evidence="4">
    <location>
        <begin position="223"/>
        <end position="240"/>
    </location>
</feature>
<comment type="similarity">
    <text evidence="2">Belongs to the MscS (TC 1.A.23) family.</text>
</comment>
<gene>
    <name evidence="5" type="ORF">HKW66_Vig0094030</name>
    <name evidence="6" type="ORF">LR48_Vigan09g035700</name>
</gene>
<dbReference type="OMA" id="IKERWIR"/>
<feature type="compositionally biased region" description="Basic and acidic residues" evidence="3">
    <location>
        <begin position="36"/>
        <end position="66"/>
    </location>
</feature>
<reference evidence="6" key="2">
    <citation type="submission" date="2015-02" db="EMBL/GenBank/DDBJ databases">
        <authorList>
            <person name="Chooi Y.-H."/>
        </authorList>
    </citation>
    <scope>NUCLEOTIDE SEQUENCE</scope>
    <source>
        <tissue evidence="6">Seedling</tissue>
    </source>
</reference>
<keyword evidence="4" id="KW-1133">Transmembrane helix</keyword>
<feature type="transmembrane region" description="Helical" evidence="4">
    <location>
        <begin position="252"/>
        <end position="273"/>
    </location>
</feature>
<feature type="transmembrane region" description="Helical" evidence="4">
    <location>
        <begin position="514"/>
        <end position="537"/>
    </location>
</feature>
<dbReference type="Proteomes" id="UP000743370">
    <property type="component" value="Unassembled WGS sequence"/>
</dbReference>
<dbReference type="AlphaFoldDB" id="A0A0L9V9M5"/>
<evidence type="ECO:0000256" key="1">
    <source>
        <dbReference type="ARBA" id="ARBA00004141"/>
    </source>
</evidence>
<dbReference type="PANTHER" id="PTHR31618:SF8">
    <property type="entry name" value="MECHANOSENSITIVE ION CHANNEL PROTEIN"/>
    <property type="match status" value="1"/>
</dbReference>
<reference evidence="5 8" key="3">
    <citation type="submission" date="2020-05" db="EMBL/GenBank/DDBJ databases">
        <title>Vigna angularis (adzuki bean) Var. LongXiaoDou No. 4 denovo assembly.</title>
        <authorList>
            <person name="Xiang H."/>
        </authorList>
    </citation>
    <scope>NUCLEOTIDE SEQUENCE [LARGE SCALE GENOMIC DNA]</scope>
    <source>
        <tissue evidence="5">Leaf</tissue>
    </source>
</reference>
<dbReference type="GO" id="GO:0005886">
    <property type="term" value="C:plasma membrane"/>
    <property type="evidence" value="ECO:0007669"/>
    <property type="project" value="TreeGrafter"/>
</dbReference>
<evidence type="ECO:0000313" key="6">
    <source>
        <dbReference type="EMBL" id="KOM51698.1"/>
    </source>
</evidence>